<keyword evidence="3" id="KW-1185">Reference proteome</keyword>
<protein>
    <submittedName>
        <fullName evidence="2">Uncharacterized protein</fullName>
    </submittedName>
</protein>
<evidence type="ECO:0000313" key="2">
    <source>
        <dbReference type="EMBL" id="PNT05222.1"/>
    </source>
</evidence>
<keyword evidence="1" id="KW-0812">Transmembrane</keyword>
<dbReference type="Proteomes" id="UP000006729">
    <property type="component" value="Chromosome 14"/>
</dbReference>
<proteinExistence type="predicted"/>
<dbReference type="InParanoid" id="A0A2K1XWN5"/>
<feature type="transmembrane region" description="Helical" evidence="1">
    <location>
        <begin position="43"/>
        <end position="62"/>
    </location>
</feature>
<evidence type="ECO:0000256" key="1">
    <source>
        <dbReference type="SAM" id="Phobius"/>
    </source>
</evidence>
<dbReference type="AlphaFoldDB" id="A0A2K1XWN5"/>
<gene>
    <name evidence="2" type="ORF">POPTR_014G161500</name>
</gene>
<name>A0A2K1XWN5_POPTR</name>
<organism evidence="2 3">
    <name type="scientific">Populus trichocarpa</name>
    <name type="common">Western balsam poplar</name>
    <name type="synonym">Populus balsamifera subsp. trichocarpa</name>
    <dbReference type="NCBI Taxonomy" id="3694"/>
    <lineage>
        <taxon>Eukaryota</taxon>
        <taxon>Viridiplantae</taxon>
        <taxon>Streptophyta</taxon>
        <taxon>Embryophyta</taxon>
        <taxon>Tracheophyta</taxon>
        <taxon>Spermatophyta</taxon>
        <taxon>Magnoliopsida</taxon>
        <taxon>eudicotyledons</taxon>
        <taxon>Gunneridae</taxon>
        <taxon>Pentapetalae</taxon>
        <taxon>rosids</taxon>
        <taxon>fabids</taxon>
        <taxon>Malpighiales</taxon>
        <taxon>Salicaceae</taxon>
        <taxon>Saliceae</taxon>
        <taxon>Populus</taxon>
    </lineage>
</organism>
<dbReference type="EMBL" id="CM009303">
    <property type="protein sequence ID" value="PNT05222.1"/>
    <property type="molecule type" value="Genomic_DNA"/>
</dbReference>
<evidence type="ECO:0000313" key="3">
    <source>
        <dbReference type="Proteomes" id="UP000006729"/>
    </source>
</evidence>
<sequence length="84" mass="10173">METSFCLLKLAREGERSGESKKKKYECVKIYCGEMHIILIKHFLFESLLFGILWTLTWKLLLHVKVKILKMKLWYVLYIYRLLC</sequence>
<keyword evidence="1" id="KW-0472">Membrane</keyword>
<reference evidence="2 3" key="1">
    <citation type="journal article" date="2006" name="Science">
        <title>The genome of black cottonwood, Populus trichocarpa (Torr. &amp; Gray).</title>
        <authorList>
            <person name="Tuskan G.A."/>
            <person name="Difazio S."/>
            <person name="Jansson S."/>
            <person name="Bohlmann J."/>
            <person name="Grigoriev I."/>
            <person name="Hellsten U."/>
            <person name="Putnam N."/>
            <person name="Ralph S."/>
            <person name="Rombauts S."/>
            <person name="Salamov A."/>
            <person name="Schein J."/>
            <person name="Sterck L."/>
            <person name="Aerts A."/>
            <person name="Bhalerao R.R."/>
            <person name="Bhalerao R.P."/>
            <person name="Blaudez D."/>
            <person name="Boerjan W."/>
            <person name="Brun A."/>
            <person name="Brunner A."/>
            <person name="Busov V."/>
            <person name="Campbell M."/>
            <person name="Carlson J."/>
            <person name="Chalot M."/>
            <person name="Chapman J."/>
            <person name="Chen G.L."/>
            <person name="Cooper D."/>
            <person name="Coutinho P.M."/>
            <person name="Couturier J."/>
            <person name="Covert S."/>
            <person name="Cronk Q."/>
            <person name="Cunningham R."/>
            <person name="Davis J."/>
            <person name="Degroeve S."/>
            <person name="Dejardin A."/>
            <person name="Depamphilis C."/>
            <person name="Detter J."/>
            <person name="Dirks B."/>
            <person name="Dubchak I."/>
            <person name="Duplessis S."/>
            <person name="Ehlting J."/>
            <person name="Ellis B."/>
            <person name="Gendler K."/>
            <person name="Goodstein D."/>
            <person name="Gribskov M."/>
            <person name="Grimwood J."/>
            <person name="Groover A."/>
            <person name="Gunter L."/>
            <person name="Hamberger B."/>
            <person name="Heinze B."/>
            <person name="Helariutta Y."/>
            <person name="Henrissat B."/>
            <person name="Holligan D."/>
            <person name="Holt R."/>
            <person name="Huang W."/>
            <person name="Islam-Faridi N."/>
            <person name="Jones S."/>
            <person name="Jones-Rhoades M."/>
            <person name="Jorgensen R."/>
            <person name="Joshi C."/>
            <person name="Kangasjarvi J."/>
            <person name="Karlsson J."/>
            <person name="Kelleher C."/>
            <person name="Kirkpatrick R."/>
            <person name="Kirst M."/>
            <person name="Kohler A."/>
            <person name="Kalluri U."/>
            <person name="Larimer F."/>
            <person name="Leebens-Mack J."/>
            <person name="Leple J.C."/>
            <person name="Locascio P."/>
            <person name="Lou Y."/>
            <person name="Lucas S."/>
            <person name="Martin F."/>
            <person name="Montanini B."/>
            <person name="Napoli C."/>
            <person name="Nelson D.R."/>
            <person name="Nelson C."/>
            <person name="Nieminen K."/>
            <person name="Nilsson O."/>
            <person name="Pereda V."/>
            <person name="Peter G."/>
            <person name="Philippe R."/>
            <person name="Pilate G."/>
            <person name="Poliakov A."/>
            <person name="Razumovskaya J."/>
            <person name="Richardson P."/>
            <person name="Rinaldi C."/>
            <person name="Ritland K."/>
            <person name="Rouze P."/>
            <person name="Ryaboy D."/>
            <person name="Schmutz J."/>
            <person name="Schrader J."/>
            <person name="Segerman B."/>
            <person name="Shin H."/>
            <person name="Siddiqui A."/>
            <person name="Sterky F."/>
            <person name="Terry A."/>
            <person name="Tsai C.J."/>
            <person name="Uberbacher E."/>
            <person name="Unneberg P."/>
            <person name="Vahala J."/>
            <person name="Wall K."/>
            <person name="Wessler S."/>
            <person name="Yang G."/>
            <person name="Yin T."/>
            <person name="Douglas C."/>
            <person name="Marra M."/>
            <person name="Sandberg G."/>
            <person name="Van de Peer Y."/>
            <person name="Rokhsar D."/>
        </authorList>
    </citation>
    <scope>NUCLEOTIDE SEQUENCE [LARGE SCALE GENOMIC DNA]</scope>
    <source>
        <strain evidence="3">cv. Nisqually</strain>
    </source>
</reference>
<keyword evidence="1" id="KW-1133">Transmembrane helix</keyword>
<accession>A0A2K1XWN5</accession>